<accession>A0A6N1X102</accession>
<protein>
    <submittedName>
        <fullName evidence="2">Phage virion morphogenesis protein</fullName>
    </submittedName>
</protein>
<evidence type="ECO:0000313" key="3">
    <source>
        <dbReference type="Proteomes" id="UP000509579"/>
    </source>
</evidence>
<reference evidence="2 3" key="1">
    <citation type="submission" date="2020-06" db="EMBL/GenBank/DDBJ databases">
        <title>Acidovorax antarctica sp. nov., isolated from Corinth ice sheet soil, Antarctic Fields Peninsula.</title>
        <authorList>
            <person name="Xu Q."/>
            <person name="Peng F."/>
        </authorList>
    </citation>
    <scope>NUCLEOTIDE SEQUENCE [LARGE SCALE GENOMIC DNA]</scope>
    <source>
        <strain evidence="2 3">16-35-5</strain>
    </source>
</reference>
<proteinExistence type="predicted"/>
<gene>
    <name evidence="2" type="ORF">HUK68_06875</name>
</gene>
<keyword evidence="3" id="KW-1185">Reference proteome</keyword>
<organism evidence="2 3">
    <name type="scientific">Comamonas antarctica</name>
    <dbReference type="NCBI Taxonomy" id="2743470"/>
    <lineage>
        <taxon>Bacteria</taxon>
        <taxon>Pseudomonadati</taxon>
        <taxon>Pseudomonadota</taxon>
        <taxon>Betaproteobacteria</taxon>
        <taxon>Burkholderiales</taxon>
        <taxon>Comamonadaceae</taxon>
        <taxon>Comamonas</taxon>
    </lineage>
</organism>
<dbReference type="EMBL" id="CP054840">
    <property type="protein sequence ID" value="QKV52648.1"/>
    <property type="molecule type" value="Genomic_DNA"/>
</dbReference>
<sequence length="155" mass="17165">MAESVDQIAEWATPLLARLAPAARKAAMAEVADYLRRSQTQRIASQRNPDGTPYEARRPRASLAASRGSIRRGMFLGLRKARNLQRKATSDSAMVAMQPRALRVARVHQFGLTDKVDRRDPGSPSVRYARRELLGFTAADLETVADILIRHAMPG</sequence>
<dbReference type="Pfam" id="PF05069">
    <property type="entry name" value="Phage_tail_S"/>
    <property type="match status" value="1"/>
</dbReference>
<dbReference type="KEGG" id="aant:HUK68_06875"/>
<feature type="compositionally biased region" description="Polar residues" evidence="1">
    <location>
        <begin position="39"/>
        <end position="49"/>
    </location>
</feature>
<feature type="region of interest" description="Disordered" evidence="1">
    <location>
        <begin position="39"/>
        <end position="64"/>
    </location>
</feature>
<name>A0A6N1X102_9BURK</name>
<dbReference type="RefSeq" id="WP_175503527.1">
    <property type="nucleotide sequence ID" value="NZ_CP054840.1"/>
</dbReference>
<evidence type="ECO:0000256" key="1">
    <source>
        <dbReference type="SAM" id="MobiDB-lite"/>
    </source>
</evidence>
<evidence type="ECO:0000313" key="2">
    <source>
        <dbReference type="EMBL" id="QKV52648.1"/>
    </source>
</evidence>
<dbReference type="AlphaFoldDB" id="A0A6N1X102"/>
<dbReference type="Proteomes" id="UP000509579">
    <property type="component" value="Chromosome"/>
</dbReference>
<dbReference type="NCBIfam" id="TIGR01635">
    <property type="entry name" value="tail_comp_S"/>
    <property type="match status" value="1"/>
</dbReference>
<dbReference type="InterPro" id="IPR006522">
    <property type="entry name" value="Phage_virion_morphogenesis"/>
</dbReference>